<dbReference type="Gene3D" id="1.10.357.110">
    <property type="entry name" value="Vacuolar protein sorting-associated protein 53, C-terminus"/>
    <property type="match status" value="1"/>
</dbReference>
<organism evidence="18 19">
    <name type="scientific">Heterodera trifolii</name>
    <dbReference type="NCBI Taxonomy" id="157864"/>
    <lineage>
        <taxon>Eukaryota</taxon>
        <taxon>Metazoa</taxon>
        <taxon>Ecdysozoa</taxon>
        <taxon>Nematoda</taxon>
        <taxon>Chromadorea</taxon>
        <taxon>Rhabditida</taxon>
        <taxon>Tylenchina</taxon>
        <taxon>Tylenchomorpha</taxon>
        <taxon>Tylenchoidea</taxon>
        <taxon>Heteroderidae</taxon>
        <taxon>Heteroderinae</taxon>
        <taxon>Heterodera</taxon>
    </lineage>
</organism>
<feature type="compositionally biased region" description="Low complexity" evidence="15">
    <location>
        <begin position="1"/>
        <end position="14"/>
    </location>
</feature>
<evidence type="ECO:0000256" key="7">
    <source>
        <dbReference type="ARBA" id="ARBA00014103"/>
    </source>
</evidence>
<evidence type="ECO:0000313" key="19">
    <source>
        <dbReference type="Proteomes" id="UP001620626"/>
    </source>
</evidence>
<dbReference type="GO" id="GO:0005654">
    <property type="term" value="C:nucleoplasm"/>
    <property type="evidence" value="ECO:0007669"/>
    <property type="project" value="UniProtKB-SubCell"/>
</dbReference>
<feature type="compositionally biased region" description="Basic residues" evidence="15">
    <location>
        <begin position="811"/>
        <end position="821"/>
    </location>
</feature>
<evidence type="ECO:0000256" key="6">
    <source>
        <dbReference type="ARBA" id="ARBA00008838"/>
    </source>
</evidence>
<evidence type="ECO:0000256" key="9">
    <source>
        <dbReference type="ARBA" id="ARBA00022517"/>
    </source>
</evidence>
<evidence type="ECO:0000256" key="8">
    <source>
        <dbReference type="ARBA" id="ARBA00018339"/>
    </source>
</evidence>
<evidence type="ECO:0000256" key="12">
    <source>
        <dbReference type="ARBA" id="ARBA00023136"/>
    </source>
</evidence>
<feature type="coiled-coil region" evidence="14">
    <location>
        <begin position="80"/>
        <end position="160"/>
    </location>
</feature>
<feature type="region of interest" description="Disordered" evidence="15">
    <location>
        <begin position="927"/>
        <end position="979"/>
    </location>
</feature>
<dbReference type="InterPro" id="IPR007234">
    <property type="entry name" value="Vps53_N"/>
</dbReference>
<reference evidence="18 19" key="1">
    <citation type="submission" date="2024-10" db="EMBL/GenBank/DDBJ databases">
        <authorList>
            <person name="Kim D."/>
        </authorList>
    </citation>
    <scope>NUCLEOTIDE SEQUENCE [LARGE SCALE GENOMIC DNA]</scope>
    <source>
        <strain evidence="18">BH-2024</strain>
    </source>
</reference>
<feature type="domain" description="Vps53 N-terminal" evidence="16">
    <location>
        <begin position="55"/>
        <end position="413"/>
    </location>
</feature>
<dbReference type="InterPro" id="IPR039766">
    <property type="entry name" value="Vps53"/>
</dbReference>
<keyword evidence="12" id="KW-0472">Membrane</keyword>
<dbReference type="GO" id="GO:0010008">
    <property type="term" value="C:endosome membrane"/>
    <property type="evidence" value="ECO:0007669"/>
    <property type="project" value="UniProtKB-SubCell"/>
</dbReference>
<dbReference type="InterPro" id="IPR031745">
    <property type="entry name" value="Vps53_C"/>
</dbReference>
<dbReference type="EMBL" id="JBICBT010000464">
    <property type="protein sequence ID" value="KAL3112800.1"/>
    <property type="molecule type" value="Genomic_DNA"/>
</dbReference>
<dbReference type="InterPro" id="IPR038260">
    <property type="entry name" value="Vps53_C_sf"/>
</dbReference>
<keyword evidence="14" id="KW-0175">Coiled coil</keyword>
<comment type="similarity">
    <text evidence="6">Belongs to the NOP53 family.</text>
</comment>
<evidence type="ECO:0000256" key="2">
    <source>
        <dbReference type="ARBA" id="ARBA00004481"/>
    </source>
</evidence>
<evidence type="ECO:0000256" key="11">
    <source>
        <dbReference type="ARBA" id="ARBA00023034"/>
    </source>
</evidence>
<evidence type="ECO:0000256" key="10">
    <source>
        <dbReference type="ARBA" id="ARBA00022753"/>
    </source>
</evidence>
<sequence length="1104" mass="126446">MASSISSVDIDSQSEMASNSRKTVEDVQSLEEFPVYSSKVRSFLTQVDDSEMLRPDFDLTTYINTIFPTEQSLVHLDSFVKKIDEEIANYDRELSEAVAEHGRCALEANNALLQAQTTITELEQKVQEIRDKTLCSETSVHELTKDIRQLDVAKKNLTESIATLHHLQLLLNGVNLLTQWVTERRYNEITTELPAVLNVLLLFEDYQHIEHVKQLTDKVQKIREQLTVQLAADLKAAFKTGHVDQQTSEMCRVVSVLGGKLQDDFINWFINQQLAIYTVLYADSEDVAWLDRIEERYRWFVDKLAEFERRGVVKIFPPQWEMGRKLAMEFCTITRNSLCKMTERRRGELDWKLLSHAINHTQMFEQLLAKRFPTKNNYNFDRVIWPVFDSHMDIFVQEQRGKLLRFLDECALRIRSGEEKPQRETHATAIPLPSAANLFLLVKKIITESTKLFADPNAVLSKLVELFRQCLRQFAHGCLSAFLPQALPGVSPGAGGIIGASTSILQNLMRDDSVVRLDADQTFFTCCVLATADWSAETTMQLQDKLRQKIADGDFGQETDLFHSICNSALMLLVQDAETMCEPSLQAMNKIKASVPLIRDYFSDRRKYFAHFCLKLASQLVNRFLGALFKCRPISIAGAEQLLLDTHSLKTFLLSLPSVESAVVTKPPTQYTAILNKGMTKAEMVLKAVMADKSNQEEFVAHFIRILPDSDAAELQRILEMRPIRRNEQNQIIQLYKTKVESANPASIGASSVSHQTLPTQSVPSSLMASIGDSSMRRLERLKMKHLTTTVEWKSDKEKMDKKEKTEGKPTKKGQLQKRRTTPYDIWEDEGEQITATTKCKRMKYVPNLLPAVVPPPEGMSYNPPIDSYLRMAGIIADEERQIEKKRRRTERRIGIGTDEVALLPALREEVTYSVRGGGGVTVRMEEEKVKDETTRGDDEKVSPNELRLQKRKTAKEKKRRKLRMEEERKKTAEKEVEGKMRRQLDSLKSLKAQVLKETETNEKRTIHQKKQRALKAFTKRKRLGRGKFEPFEEPLLTVGKLPANLRQLSPQGNVLEERLKSFQRRNILPIAGERQPNILKARLKFKMVEKRSVKEVDEDSRVI</sequence>
<feature type="region of interest" description="Disordered" evidence="15">
    <location>
        <begin position="748"/>
        <end position="768"/>
    </location>
</feature>
<feature type="compositionally biased region" description="Basic and acidic residues" evidence="15">
    <location>
        <begin position="927"/>
        <end position="943"/>
    </location>
</feature>
<name>A0ABD2LC57_9BILA</name>
<feature type="domain" description="Vps53 C-terminal" evidence="17">
    <location>
        <begin position="640"/>
        <end position="722"/>
    </location>
</feature>
<comment type="subcellular location">
    <subcellularLocation>
        <location evidence="2">Endosome membrane</location>
        <topology evidence="2">Peripheral membrane protein</topology>
    </subcellularLocation>
    <subcellularLocation>
        <location evidence="1">Golgi apparatus</location>
        <location evidence="1">trans-Golgi network membrane</location>
        <topology evidence="1">Peripheral membrane protein</topology>
    </subcellularLocation>
    <subcellularLocation>
        <location evidence="3">Nucleus</location>
        <location evidence="3">Nucleolus</location>
    </subcellularLocation>
    <subcellularLocation>
        <location evidence="4">Nucleus</location>
        <location evidence="4">Nucleoplasm</location>
    </subcellularLocation>
</comment>
<evidence type="ECO:0000313" key="18">
    <source>
        <dbReference type="EMBL" id="KAL3112800.1"/>
    </source>
</evidence>
<dbReference type="Pfam" id="PF16854">
    <property type="entry name" value="VPS53_C"/>
    <property type="match status" value="1"/>
</dbReference>
<feature type="region of interest" description="Disordered" evidence="15">
    <location>
        <begin position="793"/>
        <end position="823"/>
    </location>
</feature>
<dbReference type="PANTHER" id="PTHR12820:SF0">
    <property type="entry name" value="VACUOLAR PROTEIN SORTING-ASSOCIATED PROTEIN 53 HOMOLOG"/>
    <property type="match status" value="1"/>
</dbReference>
<protein>
    <recommendedName>
        <fullName evidence="8">Ribosome biogenesis protein NOP53</fullName>
    </recommendedName>
    <alternativeName>
        <fullName evidence="7">Vacuolar protein sorting-associated protein 53 homolog</fullName>
    </alternativeName>
</protein>
<evidence type="ECO:0000256" key="15">
    <source>
        <dbReference type="SAM" id="MobiDB-lite"/>
    </source>
</evidence>
<evidence type="ECO:0000259" key="16">
    <source>
        <dbReference type="Pfam" id="PF04100"/>
    </source>
</evidence>
<dbReference type="Pfam" id="PF07767">
    <property type="entry name" value="Nop53"/>
    <property type="match status" value="1"/>
</dbReference>
<keyword evidence="19" id="KW-1185">Reference proteome</keyword>
<comment type="similarity">
    <text evidence="5">Belongs to the VPS53 family.</text>
</comment>
<dbReference type="InterPro" id="IPR011687">
    <property type="entry name" value="Nop53/GLTSCR2"/>
</dbReference>
<keyword evidence="9" id="KW-0690">Ribosome biogenesis</keyword>
<feature type="compositionally biased region" description="Basic and acidic residues" evidence="15">
    <location>
        <begin position="964"/>
        <end position="979"/>
    </location>
</feature>
<dbReference type="GO" id="GO:0042254">
    <property type="term" value="P:ribosome biogenesis"/>
    <property type="evidence" value="ECO:0007669"/>
    <property type="project" value="UniProtKB-KW"/>
</dbReference>
<dbReference type="PANTHER" id="PTHR12820">
    <property type="entry name" value="VACUOLAR SORTING PROTEIN 53"/>
    <property type="match status" value="1"/>
</dbReference>
<dbReference type="GO" id="GO:0005730">
    <property type="term" value="C:nucleolus"/>
    <property type="evidence" value="ECO:0007669"/>
    <property type="project" value="UniProtKB-SubCell"/>
</dbReference>
<feature type="compositionally biased region" description="Basic and acidic residues" evidence="15">
    <location>
        <begin position="793"/>
        <end position="810"/>
    </location>
</feature>
<gene>
    <name evidence="18" type="ORF">niasHT_019774</name>
</gene>
<evidence type="ECO:0000256" key="4">
    <source>
        <dbReference type="ARBA" id="ARBA00004642"/>
    </source>
</evidence>
<comment type="caution">
    <text evidence="18">The sequence shown here is derived from an EMBL/GenBank/DDBJ whole genome shotgun (WGS) entry which is preliminary data.</text>
</comment>
<dbReference type="AlphaFoldDB" id="A0ABD2LC57"/>
<feature type="region of interest" description="Disordered" evidence="15">
    <location>
        <begin position="1"/>
        <end position="23"/>
    </location>
</feature>
<evidence type="ECO:0000256" key="13">
    <source>
        <dbReference type="ARBA" id="ARBA00023242"/>
    </source>
</evidence>
<evidence type="ECO:0000256" key="5">
    <source>
        <dbReference type="ARBA" id="ARBA00008628"/>
    </source>
</evidence>
<evidence type="ECO:0000256" key="3">
    <source>
        <dbReference type="ARBA" id="ARBA00004604"/>
    </source>
</evidence>
<proteinExistence type="inferred from homology"/>
<feature type="compositionally biased region" description="Polar residues" evidence="15">
    <location>
        <begin position="749"/>
        <end position="768"/>
    </location>
</feature>
<evidence type="ECO:0000256" key="14">
    <source>
        <dbReference type="SAM" id="Coils"/>
    </source>
</evidence>
<keyword evidence="10" id="KW-0967">Endosome</keyword>
<dbReference type="Proteomes" id="UP001620626">
    <property type="component" value="Unassembled WGS sequence"/>
</dbReference>
<keyword evidence="13" id="KW-0539">Nucleus</keyword>
<keyword evidence="11" id="KW-0333">Golgi apparatus</keyword>
<evidence type="ECO:0000259" key="17">
    <source>
        <dbReference type="Pfam" id="PF16854"/>
    </source>
</evidence>
<feature type="compositionally biased region" description="Basic residues" evidence="15">
    <location>
        <begin position="950"/>
        <end position="963"/>
    </location>
</feature>
<dbReference type="GO" id="GO:0005794">
    <property type="term" value="C:Golgi apparatus"/>
    <property type="evidence" value="ECO:0007669"/>
    <property type="project" value="UniProtKB-SubCell"/>
</dbReference>
<dbReference type="Pfam" id="PF04100">
    <property type="entry name" value="Vps53_N"/>
    <property type="match status" value="1"/>
</dbReference>
<accession>A0ABD2LC57</accession>
<evidence type="ECO:0000256" key="1">
    <source>
        <dbReference type="ARBA" id="ARBA00004150"/>
    </source>
</evidence>